<dbReference type="EMBL" id="AZBU02000004">
    <property type="protein sequence ID" value="TKR81953.1"/>
    <property type="molecule type" value="Genomic_DNA"/>
</dbReference>
<dbReference type="SUPFAM" id="SSF81383">
    <property type="entry name" value="F-box domain"/>
    <property type="match status" value="1"/>
</dbReference>
<reference evidence="2 3" key="1">
    <citation type="journal article" date="2015" name="Genome Biol.">
        <title>Comparative genomics of Steinernema reveals deeply conserved gene regulatory networks.</title>
        <authorList>
            <person name="Dillman A.R."/>
            <person name="Macchietto M."/>
            <person name="Porter C.F."/>
            <person name="Rogers A."/>
            <person name="Williams B."/>
            <person name="Antoshechkin I."/>
            <person name="Lee M.M."/>
            <person name="Goodwin Z."/>
            <person name="Lu X."/>
            <person name="Lewis E.E."/>
            <person name="Goodrich-Blair H."/>
            <person name="Stock S.P."/>
            <person name="Adams B.J."/>
            <person name="Sternberg P.W."/>
            <person name="Mortazavi A."/>
        </authorList>
    </citation>
    <scope>NUCLEOTIDE SEQUENCE [LARGE SCALE GENOMIC DNA]</scope>
    <source>
        <strain evidence="2 3">ALL</strain>
    </source>
</reference>
<organism evidence="2 3">
    <name type="scientific">Steinernema carpocapsae</name>
    <name type="common">Entomopathogenic nematode</name>
    <dbReference type="NCBI Taxonomy" id="34508"/>
    <lineage>
        <taxon>Eukaryota</taxon>
        <taxon>Metazoa</taxon>
        <taxon>Ecdysozoa</taxon>
        <taxon>Nematoda</taxon>
        <taxon>Chromadorea</taxon>
        <taxon>Rhabditida</taxon>
        <taxon>Tylenchina</taxon>
        <taxon>Panagrolaimomorpha</taxon>
        <taxon>Strongyloidoidea</taxon>
        <taxon>Steinernematidae</taxon>
        <taxon>Steinernema</taxon>
    </lineage>
</organism>
<gene>
    <name evidence="2" type="ORF">L596_015744</name>
</gene>
<comment type="caution">
    <text evidence="2">The sequence shown here is derived from an EMBL/GenBank/DDBJ whole genome shotgun (WGS) entry which is preliminary data.</text>
</comment>
<dbReference type="AlphaFoldDB" id="A0A4U5NGZ1"/>
<evidence type="ECO:0000313" key="3">
    <source>
        <dbReference type="Proteomes" id="UP000298663"/>
    </source>
</evidence>
<proteinExistence type="predicted"/>
<dbReference type="InterPro" id="IPR001810">
    <property type="entry name" value="F-box_dom"/>
</dbReference>
<reference evidence="2 3" key="2">
    <citation type="journal article" date="2019" name="G3 (Bethesda)">
        <title>Hybrid Assembly of the Genome of the Entomopathogenic Nematode Steinernema carpocapsae Identifies the X-Chromosome.</title>
        <authorList>
            <person name="Serra L."/>
            <person name="Macchietto M."/>
            <person name="Macias-Munoz A."/>
            <person name="McGill C.J."/>
            <person name="Rodriguez I.M."/>
            <person name="Rodriguez B."/>
            <person name="Murad R."/>
            <person name="Mortazavi A."/>
        </authorList>
    </citation>
    <scope>NUCLEOTIDE SEQUENCE [LARGE SCALE GENOMIC DNA]</scope>
    <source>
        <strain evidence="2 3">ALL</strain>
    </source>
</reference>
<feature type="domain" description="F-box" evidence="1">
    <location>
        <begin position="16"/>
        <end position="64"/>
    </location>
</feature>
<dbReference type="CDD" id="cd09917">
    <property type="entry name" value="F-box_SF"/>
    <property type="match status" value="1"/>
</dbReference>
<dbReference type="OrthoDB" id="10532016at2759"/>
<name>A0A4U5NGZ1_STECR</name>
<dbReference type="PROSITE" id="PS50181">
    <property type="entry name" value="FBOX"/>
    <property type="match status" value="1"/>
</dbReference>
<dbReference type="InterPro" id="IPR036047">
    <property type="entry name" value="F-box-like_dom_sf"/>
</dbReference>
<keyword evidence="3" id="KW-1185">Reference proteome</keyword>
<sequence>MLLKSVSKFFREPKEPFPFLSLPYELKLNILKRVSAKDRARCRLVCHDLKDFVGDLTGDVYVQVNEGQKLKGIYSPEIDKLEKNSYIVPLSEIYLPPAAFEWADDWAKAMLKKTKAISKKKVDVGTSKYSLLKVTHGKYFIVLYNVYANPNVVERMVLKSLIPRATRYAQYETGNLTILNSILNDATIHQQLKVFKLRYSGPHSESFIGRIVDLILLNQDLREFQYTSTNSYWDELLPAHILILVEAFYFQVLRTPKFKIELPWMPEDHFKELIDDLLEQYSAVATYLAEKKTGNKILLSLPESRRLTVENMKRQKAPKIDGKLVISCDSLLPP</sequence>
<dbReference type="Proteomes" id="UP000298663">
    <property type="component" value="Unassembled WGS sequence"/>
</dbReference>
<dbReference type="SMART" id="SM00256">
    <property type="entry name" value="FBOX"/>
    <property type="match status" value="1"/>
</dbReference>
<evidence type="ECO:0000259" key="1">
    <source>
        <dbReference type="PROSITE" id="PS50181"/>
    </source>
</evidence>
<accession>A0A4U5NGZ1</accession>
<dbReference type="Pfam" id="PF00646">
    <property type="entry name" value="F-box"/>
    <property type="match status" value="1"/>
</dbReference>
<protein>
    <recommendedName>
        <fullName evidence="1">F-box domain-containing protein</fullName>
    </recommendedName>
</protein>
<evidence type="ECO:0000313" key="2">
    <source>
        <dbReference type="EMBL" id="TKR81953.1"/>
    </source>
</evidence>